<dbReference type="AlphaFoldDB" id="A0A3P7JUP6"/>
<protein>
    <recommendedName>
        <fullName evidence="10">G-protein coupled receptors family 1 profile domain-containing protein</fullName>
    </recommendedName>
</protein>
<evidence type="ECO:0000256" key="7">
    <source>
        <dbReference type="ARBA" id="ARBA00023170"/>
    </source>
</evidence>
<name>A0A3P7JUP6_STRVU</name>
<evidence type="ECO:0000256" key="4">
    <source>
        <dbReference type="ARBA" id="ARBA00022989"/>
    </source>
</evidence>
<dbReference type="OrthoDB" id="5951059at2759"/>
<keyword evidence="3 9" id="KW-0812">Transmembrane</keyword>
<evidence type="ECO:0000256" key="8">
    <source>
        <dbReference type="ARBA" id="ARBA00023224"/>
    </source>
</evidence>
<dbReference type="Proteomes" id="UP000270094">
    <property type="component" value="Unassembled WGS sequence"/>
</dbReference>
<keyword evidence="7" id="KW-0675">Receptor</keyword>
<dbReference type="PRINTS" id="PR00237">
    <property type="entry name" value="GPCRRHODOPSN"/>
</dbReference>
<accession>A0A3P7JUP6</accession>
<feature type="domain" description="G-protein coupled receptors family 1 profile" evidence="10">
    <location>
        <begin position="1"/>
        <end position="178"/>
    </location>
</feature>
<evidence type="ECO:0000256" key="1">
    <source>
        <dbReference type="ARBA" id="ARBA00004651"/>
    </source>
</evidence>
<evidence type="ECO:0000313" key="11">
    <source>
        <dbReference type="EMBL" id="VDM83719.1"/>
    </source>
</evidence>
<keyword evidence="8" id="KW-0807">Transducer</keyword>
<dbReference type="GO" id="GO:0005886">
    <property type="term" value="C:plasma membrane"/>
    <property type="evidence" value="ECO:0007669"/>
    <property type="project" value="UniProtKB-SubCell"/>
</dbReference>
<keyword evidence="12" id="KW-1185">Reference proteome</keyword>
<dbReference type="GO" id="GO:0071880">
    <property type="term" value="P:adenylate cyclase-activating adrenergic receptor signaling pathway"/>
    <property type="evidence" value="ECO:0007669"/>
    <property type="project" value="TreeGrafter"/>
</dbReference>
<comment type="subcellular location">
    <subcellularLocation>
        <location evidence="1">Cell membrane</location>
        <topology evidence="1">Multi-pass membrane protein</topology>
    </subcellularLocation>
</comment>
<evidence type="ECO:0000259" key="10">
    <source>
        <dbReference type="PROSITE" id="PS50262"/>
    </source>
</evidence>
<dbReference type="EMBL" id="UYYB01124865">
    <property type="protein sequence ID" value="VDM83719.1"/>
    <property type="molecule type" value="Genomic_DNA"/>
</dbReference>
<gene>
    <name evidence="11" type="ORF">SVUK_LOCUS18717</name>
</gene>
<dbReference type="InterPro" id="IPR017452">
    <property type="entry name" value="GPCR_Rhodpsn_7TM"/>
</dbReference>
<organism evidence="11 12">
    <name type="scientific">Strongylus vulgaris</name>
    <name type="common">Blood worm</name>
    <dbReference type="NCBI Taxonomy" id="40348"/>
    <lineage>
        <taxon>Eukaryota</taxon>
        <taxon>Metazoa</taxon>
        <taxon>Ecdysozoa</taxon>
        <taxon>Nematoda</taxon>
        <taxon>Chromadorea</taxon>
        <taxon>Rhabditida</taxon>
        <taxon>Rhabditina</taxon>
        <taxon>Rhabditomorpha</taxon>
        <taxon>Strongyloidea</taxon>
        <taxon>Strongylidae</taxon>
        <taxon>Strongylus</taxon>
    </lineage>
</organism>
<dbReference type="SUPFAM" id="SSF81321">
    <property type="entry name" value="Family A G protein-coupled receptor-like"/>
    <property type="match status" value="1"/>
</dbReference>
<feature type="transmembrane region" description="Helical" evidence="9">
    <location>
        <begin position="39"/>
        <end position="61"/>
    </location>
</feature>
<evidence type="ECO:0000256" key="5">
    <source>
        <dbReference type="ARBA" id="ARBA00023040"/>
    </source>
</evidence>
<feature type="transmembrane region" description="Helical" evidence="9">
    <location>
        <begin position="81"/>
        <end position="108"/>
    </location>
</feature>
<dbReference type="PANTHER" id="PTHR24248">
    <property type="entry name" value="ADRENERGIC RECEPTOR-RELATED G-PROTEIN COUPLED RECEPTOR"/>
    <property type="match status" value="1"/>
</dbReference>
<dbReference type="InterPro" id="IPR000276">
    <property type="entry name" value="GPCR_Rhodpsn"/>
</dbReference>
<evidence type="ECO:0000313" key="12">
    <source>
        <dbReference type="Proteomes" id="UP000270094"/>
    </source>
</evidence>
<dbReference type="GO" id="GO:0043410">
    <property type="term" value="P:positive regulation of MAPK cascade"/>
    <property type="evidence" value="ECO:0007669"/>
    <property type="project" value="TreeGrafter"/>
</dbReference>
<evidence type="ECO:0000256" key="9">
    <source>
        <dbReference type="SAM" id="Phobius"/>
    </source>
</evidence>
<keyword evidence="5" id="KW-0297">G-protein coupled receptor</keyword>
<sequence length="178" mass="20451">MDILASTSSIWNLCVISLDRYMAGQDPIGYRDKVSKRRILMAICCVWMVSACLSFPAILWWRNTSPHLYRYKNKCLFTDSAMYVGFSSLVSFYIPLCLILFAYGKVFIIATRHSRGMRMGMKKITPAKLTKIRYVPYQPRASYALHTNLSCFMNIVEKHSPALEAKRRFARGLINLGT</sequence>
<evidence type="ECO:0000256" key="3">
    <source>
        <dbReference type="ARBA" id="ARBA00022692"/>
    </source>
</evidence>
<keyword evidence="6 9" id="KW-0472">Membrane</keyword>
<dbReference type="PANTHER" id="PTHR24248:SF185">
    <property type="entry name" value="DOPAMINE RECEPTOR 2"/>
    <property type="match status" value="1"/>
</dbReference>
<reference evidence="11 12" key="1">
    <citation type="submission" date="2018-11" db="EMBL/GenBank/DDBJ databases">
        <authorList>
            <consortium name="Pathogen Informatics"/>
        </authorList>
    </citation>
    <scope>NUCLEOTIDE SEQUENCE [LARGE SCALE GENOMIC DNA]</scope>
</reference>
<evidence type="ECO:0000256" key="6">
    <source>
        <dbReference type="ARBA" id="ARBA00023136"/>
    </source>
</evidence>
<dbReference type="Pfam" id="PF00001">
    <property type="entry name" value="7tm_1"/>
    <property type="match status" value="1"/>
</dbReference>
<evidence type="ECO:0000256" key="2">
    <source>
        <dbReference type="ARBA" id="ARBA00022475"/>
    </source>
</evidence>
<dbReference type="GO" id="GO:0004930">
    <property type="term" value="F:G protein-coupled receptor activity"/>
    <property type="evidence" value="ECO:0007669"/>
    <property type="project" value="UniProtKB-KW"/>
</dbReference>
<keyword evidence="2" id="KW-1003">Cell membrane</keyword>
<dbReference type="PROSITE" id="PS50262">
    <property type="entry name" value="G_PROTEIN_RECEP_F1_2"/>
    <property type="match status" value="1"/>
</dbReference>
<dbReference type="Gene3D" id="1.20.1070.10">
    <property type="entry name" value="Rhodopsin 7-helix transmembrane proteins"/>
    <property type="match status" value="1"/>
</dbReference>
<keyword evidence="4 9" id="KW-1133">Transmembrane helix</keyword>
<proteinExistence type="predicted"/>